<gene>
    <name evidence="2" type="primary">U6500G02310</name>
    <name evidence="2" type="ORF">SEUBUCD650_0G02310</name>
</gene>
<sequence length="150" mass="16448">MAAVTPDRVRKNTTQPAMTTDAQRDRVGPAWRETPGRYISFAYLPSLAIVIKHLGDFWLFVHLCCSAFVSAREHCPPTSGKSGVSSSGGPAAFSSGKTCEQKKQQQNFTTGGTRESGEEQAEKRKENSASRIIYLLYLFIAASITKDDVE</sequence>
<proteinExistence type="predicted"/>
<keyword evidence="3" id="KW-1185">Reference proteome</keyword>
<feature type="region of interest" description="Disordered" evidence="1">
    <location>
        <begin position="74"/>
        <end position="126"/>
    </location>
</feature>
<evidence type="ECO:0008006" key="4">
    <source>
        <dbReference type="Google" id="ProtNLM"/>
    </source>
</evidence>
<feature type="compositionally biased region" description="Basic and acidic residues" evidence="1">
    <location>
        <begin position="115"/>
        <end position="126"/>
    </location>
</feature>
<feature type="compositionally biased region" description="Low complexity" evidence="1">
    <location>
        <begin position="79"/>
        <end position="97"/>
    </location>
</feature>
<evidence type="ECO:0000313" key="3">
    <source>
        <dbReference type="Proteomes" id="UP001152964"/>
    </source>
</evidence>
<accession>A0ABN8VPV1</accession>
<name>A0ABN8VPV1_SACEU</name>
<organism evidence="2 3">
    <name type="scientific">Saccharomyces eubayanus</name>
    <name type="common">Yeast</name>
    <dbReference type="NCBI Taxonomy" id="1080349"/>
    <lineage>
        <taxon>Eukaryota</taxon>
        <taxon>Fungi</taxon>
        <taxon>Dikarya</taxon>
        <taxon>Ascomycota</taxon>
        <taxon>Saccharomycotina</taxon>
        <taxon>Saccharomycetes</taxon>
        <taxon>Saccharomycetales</taxon>
        <taxon>Saccharomycetaceae</taxon>
        <taxon>Saccharomyces</taxon>
    </lineage>
</organism>
<evidence type="ECO:0000256" key="1">
    <source>
        <dbReference type="SAM" id="MobiDB-lite"/>
    </source>
</evidence>
<feature type="region of interest" description="Disordered" evidence="1">
    <location>
        <begin position="1"/>
        <end position="28"/>
    </location>
</feature>
<dbReference type="Proteomes" id="UP001152964">
    <property type="component" value="Chromosome 7"/>
</dbReference>
<protein>
    <recommendedName>
        <fullName evidence="4">Transmembrane protein</fullName>
    </recommendedName>
</protein>
<evidence type="ECO:0000313" key="2">
    <source>
        <dbReference type="EMBL" id="CAI1996495.1"/>
    </source>
</evidence>
<reference evidence="2" key="1">
    <citation type="submission" date="2022-08" db="EMBL/GenBank/DDBJ databases">
        <authorList>
            <person name="Byrne P K."/>
        </authorList>
    </citation>
    <scope>NUCLEOTIDE SEQUENCE</scope>
    <source>
        <strain evidence="2">UCD650</strain>
    </source>
</reference>
<dbReference type="EMBL" id="OX291497">
    <property type="protein sequence ID" value="CAI1996495.1"/>
    <property type="molecule type" value="Genomic_DNA"/>
</dbReference>
<feature type="compositionally biased region" description="Polar residues" evidence="1">
    <location>
        <begin position="104"/>
        <end position="113"/>
    </location>
</feature>
<feature type="compositionally biased region" description="Polar residues" evidence="1">
    <location>
        <begin position="12"/>
        <end position="21"/>
    </location>
</feature>